<comment type="caution">
    <text evidence="4">The sequence shown here is derived from an EMBL/GenBank/DDBJ whole genome shotgun (WGS) entry which is preliminary data.</text>
</comment>
<feature type="coiled-coil region" evidence="1">
    <location>
        <begin position="246"/>
        <end position="280"/>
    </location>
</feature>
<dbReference type="PANTHER" id="PTHR40448">
    <property type="entry name" value="TWO-COMPONENT SENSOR HISTIDINE KINASE"/>
    <property type="match status" value="1"/>
</dbReference>
<dbReference type="Pfam" id="PF14501">
    <property type="entry name" value="HATPase_c_5"/>
    <property type="match status" value="1"/>
</dbReference>
<dbReference type="RefSeq" id="WP_066732379.1">
    <property type="nucleotide sequence ID" value="NZ_JAJCIQ010000001.1"/>
</dbReference>
<dbReference type="CDD" id="cd16935">
    <property type="entry name" value="HATPase_AgrC-ComD-like"/>
    <property type="match status" value="1"/>
</dbReference>
<dbReference type="InterPro" id="IPR032834">
    <property type="entry name" value="NatK-like_C"/>
</dbReference>
<name>A0ABS8DCN2_9FIRM</name>
<dbReference type="EMBL" id="JAJCIS010000001">
    <property type="protein sequence ID" value="MCB7386157.1"/>
    <property type="molecule type" value="Genomic_DNA"/>
</dbReference>
<feature type="transmembrane region" description="Helical" evidence="2">
    <location>
        <begin position="135"/>
        <end position="156"/>
    </location>
</feature>
<reference evidence="4 5" key="1">
    <citation type="submission" date="2021-10" db="EMBL/GenBank/DDBJ databases">
        <title>Collection of gut derived symbiotic bacterial strains cultured from healthy donors.</title>
        <authorList>
            <person name="Lin H."/>
            <person name="Littmann E."/>
            <person name="Kohout C."/>
            <person name="Pamer E.G."/>
        </authorList>
    </citation>
    <scope>NUCLEOTIDE SEQUENCE [LARGE SCALE GENOMIC DNA]</scope>
    <source>
        <strain evidence="4 5">DFI.1.165</strain>
    </source>
</reference>
<evidence type="ECO:0000256" key="1">
    <source>
        <dbReference type="SAM" id="Coils"/>
    </source>
</evidence>
<protein>
    <submittedName>
        <fullName evidence="4">GHKL domain-containing protein</fullName>
    </submittedName>
</protein>
<dbReference type="Gene3D" id="3.30.565.10">
    <property type="entry name" value="Histidine kinase-like ATPase, C-terminal domain"/>
    <property type="match status" value="1"/>
</dbReference>
<dbReference type="SUPFAM" id="SSF55874">
    <property type="entry name" value="ATPase domain of HSP90 chaperone/DNA topoisomerase II/histidine kinase"/>
    <property type="match status" value="1"/>
</dbReference>
<proteinExistence type="predicted"/>
<evidence type="ECO:0000313" key="4">
    <source>
        <dbReference type="EMBL" id="MCB7386157.1"/>
    </source>
</evidence>
<dbReference type="PANTHER" id="PTHR40448:SF1">
    <property type="entry name" value="TWO-COMPONENT SENSOR HISTIDINE KINASE"/>
    <property type="match status" value="1"/>
</dbReference>
<feature type="transmembrane region" description="Helical" evidence="2">
    <location>
        <begin position="94"/>
        <end position="115"/>
    </location>
</feature>
<feature type="domain" description="Sensor histidine kinase NatK-like C-terminal" evidence="3">
    <location>
        <begin position="337"/>
        <end position="433"/>
    </location>
</feature>
<dbReference type="InterPro" id="IPR036890">
    <property type="entry name" value="HATPase_C_sf"/>
</dbReference>
<keyword evidence="5" id="KW-1185">Reference proteome</keyword>
<dbReference type="Proteomes" id="UP001299546">
    <property type="component" value="Unassembled WGS sequence"/>
</dbReference>
<keyword evidence="1" id="KW-0175">Coiled coil</keyword>
<evidence type="ECO:0000313" key="5">
    <source>
        <dbReference type="Proteomes" id="UP001299546"/>
    </source>
</evidence>
<evidence type="ECO:0000259" key="3">
    <source>
        <dbReference type="Pfam" id="PF14501"/>
    </source>
</evidence>
<organism evidence="4 5">
    <name type="scientific">Bariatricus massiliensis</name>
    <dbReference type="NCBI Taxonomy" id="1745713"/>
    <lineage>
        <taxon>Bacteria</taxon>
        <taxon>Bacillati</taxon>
        <taxon>Bacillota</taxon>
        <taxon>Clostridia</taxon>
        <taxon>Lachnospirales</taxon>
        <taxon>Lachnospiraceae</taxon>
        <taxon>Bariatricus</taxon>
    </lineage>
</organism>
<feature type="transmembrane region" description="Helical" evidence="2">
    <location>
        <begin position="66"/>
        <end position="87"/>
    </location>
</feature>
<evidence type="ECO:0000256" key="2">
    <source>
        <dbReference type="SAM" id="Phobius"/>
    </source>
</evidence>
<feature type="transmembrane region" description="Helical" evidence="2">
    <location>
        <begin position="6"/>
        <end position="29"/>
    </location>
</feature>
<keyword evidence="2" id="KW-1133">Transmembrane helix</keyword>
<sequence length="451" mass="51516">MGWVEAANWNFILTIAENVVIILCTWYFVSHIEVERSKKAFVRAAAFLAYGAGQFALSNYLSNAGYGSLGILAFMIAATLSIGFYLYNSRRMYLFYYFLFPISIFITQTLVSYTAFSYNIARWGLVAFDYYNDNIALITRILSILLLTGAWVLLVNRKKYENVTKLQFAGLFLPPLFSIFIIVSLIILGNIYVQMYGAFLIVVNITLLVLMNLYILYLFSYLSRNRKLKDELEILSRQRELQYSYYESLERKYQASRQLIHDMRNHLQAMESLVQESEGEAARGYAEDMYQMLNALGRTQYSDNKMLNIILNDKAERAKSSGIELDVELSHIPLNQMKDIDITTIFANLFDNAIEAAAQAGPDKYIKMRAGTFHDFAVIKIQNSMPPQIKGRNKKAGHMGIGLENVRQTLKKYGGGIQTDSCGSEYKVSLTIPINTHKENEEGCDKHEKEI</sequence>
<keyword evidence="2" id="KW-0472">Membrane</keyword>
<feature type="transmembrane region" description="Helical" evidence="2">
    <location>
        <begin position="198"/>
        <end position="219"/>
    </location>
</feature>
<keyword evidence="2" id="KW-0812">Transmembrane</keyword>
<accession>A0ABS8DCN2</accession>
<gene>
    <name evidence="4" type="ORF">LIZ65_02550</name>
</gene>
<feature type="transmembrane region" description="Helical" evidence="2">
    <location>
        <begin position="168"/>
        <end position="192"/>
    </location>
</feature>